<sequence>MMLLPVVILLFGGASVAEGFQATPAVTARTSLYLRPRQSSCLFVSSEEDEATSALTQQQPTENTSTEPVQRPRIENQRRSNNEPSPLDLMRAMGTSPRRVFLSVLTSTFIAFAANFFGVTSNLLSTLPESFAEKTGLDQFYPRGDYKRVTVRGDVGQGKCSFVIPKDWVADTSLALAQAQRRAKVLDYSMKPDQMGVLPDAAYGPPGKTDRQGLSNRETNVSVIINGVKDFTLKGTLGSDPKAAAEILLSNKFGPRRPTTLISSFEEIRGENNIPIYQFEYTVDRGDRAPPLHAISVIAGSVAGDAFVTLTVVSLDRAWTGQADDSLRQIAKSFKLV</sequence>
<feature type="compositionally biased region" description="Polar residues" evidence="1">
    <location>
        <begin position="53"/>
        <end position="68"/>
    </location>
</feature>
<evidence type="ECO:0000313" key="4">
    <source>
        <dbReference type="EMBL" id="KAK1747464.1"/>
    </source>
</evidence>
<dbReference type="PANTHER" id="PTHR31407:SF16">
    <property type="entry name" value="PSBP DOMAIN-CONTAINING PROTEIN 7, CHLOROPLASTIC"/>
    <property type="match status" value="1"/>
</dbReference>
<dbReference type="Pfam" id="PF01789">
    <property type="entry name" value="PsbP"/>
    <property type="match status" value="1"/>
</dbReference>
<gene>
    <name evidence="4" type="ORF">QTG54_001427</name>
</gene>
<comment type="caution">
    <text evidence="4">The sequence shown here is derived from an EMBL/GenBank/DDBJ whole genome shotgun (WGS) entry which is preliminary data.</text>
</comment>
<accession>A0AAD9DIJ9</accession>
<feature type="region of interest" description="Disordered" evidence="1">
    <location>
        <begin position="51"/>
        <end position="90"/>
    </location>
</feature>
<feature type="compositionally biased region" description="Basic and acidic residues" evidence="1">
    <location>
        <begin position="70"/>
        <end position="81"/>
    </location>
</feature>
<proteinExistence type="predicted"/>
<evidence type="ECO:0000256" key="1">
    <source>
        <dbReference type="SAM" id="MobiDB-lite"/>
    </source>
</evidence>
<evidence type="ECO:0000259" key="3">
    <source>
        <dbReference type="Pfam" id="PF01789"/>
    </source>
</evidence>
<feature type="signal peptide" evidence="2">
    <location>
        <begin position="1"/>
        <end position="19"/>
    </location>
</feature>
<dbReference type="GO" id="GO:0005509">
    <property type="term" value="F:calcium ion binding"/>
    <property type="evidence" value="ECO:0007669"/>
    <property type="project" value="InterPro"/>
</dbReference>
<dbReference type="PANTHER" id="PTHR31407">
    <property type="match status" value="1"/>
</dbReference>
<dbReference type="Proteomes" id="UP001224775">
    <property type="component" value="Unassembled WGS sequence"/>
</dbReference>
<name>A0AAD9DIJ9_9STRA</name>
<evidence type="ECO:0000256" key="2">
    <source>
        <dbReference type="SAM" id="SignalP"/>
    </source>
</evidence>
<reference evidence="4" key="1">
    <citation type="submission" date="2023-06" db="EMBL/GenBank/DDBJ databases">
        <title>Survivors Of The Sea: Transcriptome response of Skeletonema marinoi to long-term dormancy.</title>
        <authorList>
            <person name="Pinder M.I.M."/>
            <person name="Kourtchenko O."/>
            <person name="Robertson E.K."/>
            <person name="Larsson T."/>
            <person name="Maumus F."/>
            <person name="Osuna-Cruz C.M."/>
            <person name="Vancaester E."/>
            <person name="Stenow R."/>
            <person name="Vandepoele K."/>
            <person name="Ploug H."/>
            <person name="Bruchert V."/>
            <person name="Godhe A."/>
            <person name="Topel M."/>
        </authorList>
    </citation>
    <scope>NUCLEOTIDE SEQUENCE</scope>
    <source>
        <strain evidence="4">R05AC</strain>
    </source>
</reference>
<dbReference type="InterPro" id="IPR016123">
    <property type="entry name" value="Mog1/PsbP_a/b/a-sand"/>
</dbReference>
<keyword evidence="5" id="KW-1185">Reference proteome</keyword>
<dbReference type="AlphaFoldDB" id="A0AAD9DIJ9"/>
<keyword evidence="2" id="KW-0732">Signal</keyword>
<protein>
    <submittedName>
        <fullName evidence="4">PsbP domain-containing protein</fullName>
    </submittedName>
</protein>
<dbReference type="InterPro" id="IPR002683">
    <property type="entry name" value="PsbP_C"/>
</dbReference>
<dbReference type="SUPFAM" id="SSF55724">
    <property type="entry name" value="Mog1p/PsbP-like"/>
    <property type="match status" value="1"/>
</dbReference>
<dbReference type="Gene3D" id="3.40.1000.10">
    <property type="entry name" value="Mog1/PsbP, alpha/beta/alpha sandwich"/>
    <property type="match status" value="1"/>
</dbReference>
<organism evidence="4 5">
    <name type="scientific">Skeletonema marinoi</name>
    <dbReference type="NCBI Taxonomy" id="267567"/>
    <lineage>
        <taxon>Eukaryota</taxon>
        <taxon>Sar</taxon>
        <taxon>Stramenopiles</taxon>
        <taxon>Ochrophyta</taxon>
        <taxon>Bacillariophyta</taxon>
        <taxon>Coscinodiscophyceae</taxon>
        <taxon>Thalassiosirophycidae</taxon>
        <taxon>Thalassiosirales</taxon>
        <taxon>Skeletonemataceae</taxon>
        <taxon>Skeletonema</taxon>
        <taxon>Skeletonema marinoi-dohrnii complex</taxon>
    </lineage>
</organism>
<dbReference type="EMBL" id="JATAAI010000002">
    <property type="protein sequence ID" value="KAK1747464.1"/>
    <property type="molecule type" value="Genomic_DNA"/>
</dbReference>
<dbReference type="GO" id="GO:0019898">
    <property type="term" value="C:extrinsic component of membrane"/>
    <property type="evidence" value="ECO:0007669"/>
    <property type="project" value="InterPro"/>
</dbReference>
<feature type="chain" id="PRO_5042023319" evidence="2">
    <location>
        <begin position="20"/>
        <end position="337"/>
    </location>
</feature>
<dbReference type="GO" id="GO:0015979">
    <property type="term" value="P:photosynthesis"/>
    <property type="evidence" value="ECO:0007669"/>
    <property type="project" value="InterPro"/>
</dbReference>
<dbReference type="GO" id="GO:0009523">
    <property type="term" value="C:photosystem II"/>
    <property type="evidence" value="ECO:0007669"/>
    <property type="project" value="InterPro"/>
</dbReference>
<evidence type="ECO:0000313" key="5">
    <source>
        <dbReference type="Proteomes" id="UP001224775"/>
    </source>
</evidence>
<feature type="domain" description="PsbP C-terminal" evidence="3">
    <location>
        <begin position="215"/>
        <end position="335"/>
    </location>
</feature>